<keyword evidence="4" id="KW-0677">Repeat</keyword>
<dbReference type="Gramene" id="KQK22835">
    <property type="protein sequence ID" value="KQK22835"/>
    <property type="gene ID" value="BRADI_1g69580v3"/>
</dbReference>
<feature type="domain" description="MI" evidence="8">
    <location>
        <begin position="41"/>
        <end position="162"/>
    </location>
</feature>
<dbReference type="PANTHER" id="PTHR12626:SF2">
    <property type="entry name" value="MA3 DOMAIN-CONTAINING TRANSLATION REGULATORY FACTOR 2"/>
    <property type="match status" value="1"/>
</dbReference>
<keyword evidence="3" id="KW-0963">Cytoplasm</keyword>
<dbReference type="GO" id="GO:0005829">
    <property type="term" value="C:cytosol"/>
    <property type="evidence" value="ECO:0007669"/>
    <property type="project" value="EnsemblPlants"/>
</dbReference>
<reference evidence="9" key="2">
    <citation type="submission" date="2017-06" db="EMBL/GenBank/DDBJ databases">
        <title>WGS assembly of Brachypodium distachyon.</title>
        <authorList>
            <consortium name="The International Brachypodium Initiative"/>
            <person name="Lucas S."/>
            <person name="Harmon-Smith M."/>
            <person name="Lail K."/>
            <person name="Tice H."/>
            <person name="Grimwood J."/>
            <person name="Bruce D."/>
            <person name="Barry K."/>
            <person name="Shu S."/>
            <person name="Lindquist E."/>
            <person name="Wang M."/>
            <person name="Pitluck S."/>
            <person name="Vogel J.P."/>
            <person name="Garvin D.F."/>
            <person name="Mockler T.C."/>
            <person name="Schmutz J."/>
            <person name="Rokhsar D."/>
            <person name="Bevan M.W."/>
        </authorList>
    </citation>
    <scope>NUCLEOTIDE SEQUENCE</scope>
    <source>
        <strain evidence="9">Bd21</strain>
    </source>
</reference>
<organism evidence="9">
    <name type="scientific">Brachypodium distachyon</name>
    <name type="common">Purple false brome</name>
    <name type="synonym">Trachynia distachya</name>
    <dbReference type="NCBI Taxonomy" id="15368"/>
    <lineage>
        <taxon>Eukaryota</taxon>
        <taxon>Viridiplantae</taxon>
        <taxon>Streptophyta</taxon>
        <taxon>Embryophyta</taxon>
        <taxon>Tracheophyta</taxon>
        <taxon>Spermatophyta</taxon>
        <taxon>Magnoliopsida</taxon>
        <taxon>Liliopsida</taxon>
        <taxon>Poales</taxon>
        <taxon>Poaceae</taxon>
        <taxon>BOP clade</taxon>
        <taxon>Pooideae</taxon>
        <taxon>Stipodae</taxon>
        <taxon>Brachypodieae</taxon>
        <taxon>Brachypodium</taxon>
    </lineage>
</organism>
<evidence type="ECO:0000313" key="9">
    <source>
        <dbReference type="EMBL" id="KQK22835.1"/>
    </source>
</evidence>
<evidence type="ECO:0000256" key="5">
    <source>
        <dbReference type="ARBA" id="ARBA00022845"/>
    </source>
</evidence>
<evidence type="ECO:0000256" key="4">
    <source>
        <dbReference type="ARBA" id="ARBA00022737"/>
    </source>
</evidence>
<dbReference type="EnsemblPlants" id="KQK22835">
    <property type="protein sequence ID" value="KQK22835"/>
    <property type="gene ID" value="BRADI_1g69580v3"/>
</dbReference>
<dbReference type="STRING" id="15368.I1H7Y8"/>
<keyword evidence="5" id="KW-0810">Translation regulation</keyword>
<name>I1H7Y8_BRADI</name>
<dbReference type="FunFam" id="1.25.40.180:FF:000009">
    <property type="entry name" value="programmed cell death protein 4"/>
    <property type="match status" value="1"/>
</dbReference>
<dbReference type="GO" id="GO:0006417">
    <property type="term" value="P:regulation of translation"/>
    <property type="evidence" value="ECO:0007669"/>
    <property type="project" value="UniProtKB-KW"/>
</dbReference>
<dbReference type="KEGG" id="bdi:100841099"/>
<dbReference type="InterPro" id="IPR016024">
    <property type="entry name" value="ARM-type_fold"/>
</dbReference>
<keyword evidence="6" id="KW-0539">Nucleus</keyword>
<feature type="domain" description="MI" evidence="8">
    <location>
        <begin position="342"/>
        <end position="463"/>
    </location>
</feature>
<dbReference type="PROSITE" id="PS51366">
    <property type="entry name" value="MI"/>
    <property type="match status" value="4"/>
</dbReference>
<dbReference type="InterPro" id="IPR003891">
    <property type="entry name" value="Initiation_fac_eIF4g_MI"/>
</dbReference>
<dbReference type="RefSeq" id="XP_003561877.1">
    <property type="nucleotide sequence ID" value="XM_003561829.4"/>
</dbReference>
<feature type="domain" description="MI" evidence="8">
    <location>
        <begin position="205"/>
        <end position="327"/>
    </location>
</feature>
<dbReference type="PANTHER" id="PTHR12626">
    <property type="entry name" value="PROGRAMMED CELL DEATH 4"/>
    <property type="match status" value="1"/>
</dbReference>
<dbReference type="GeneID" id="100841099"/>
<proteinExistence type="inferred from homology"/>
<dbReference type="GO" id="GO:0009646">
    <property type="term" value="P:response to absence of light"/>
    <property type="evidence" value="ECO:0007669"/>
    <property type="project" value="EnsemblPlants"/>
</dbReference>
<keyword evidence="11" id="KW-1185">Reference proteome</keyword>
<comment type="subcellular location">
    <subcellularLocation>
        <location evidence="1">Cytoplasm</location>
    </subcellularLocation>
</comment>
<reference evidence="10" key="3">
    <citation type="submission" date="2018-08" db="UniProtKB">
        <authorList>
            <consortium name="EnsemblPlants"/>
        </authorList>
    </citation>
    <scope>IDENTIFICATION</scope>
    <source>
        <strain evidence="10">cv. Bd21</strain>
    </source>
</reference>
<dbReference type="HOGENOM" id="CLU_013764_1_0_1"/>
<evidence type="ECO:0000256" key="7">
    <source>
        <dbReference type="SAM" id="MobiDB-lite"/>
    </source>
</evidence>
<evidence type="ECO:0000259" key="8">
    <source>
        <dbReference type="PROSITE" id="PS51366"/>
    </source>
</evidence>
<comment type="similarity">
    <text evidence="2">Belongs to the PDCD4 family.</text>
</comment>
<evidence type="ECO:0000256" key="6">
    <source>
        <dbReference type="ARBA" id="ARBA00023242"/>
    </source>
</evidence>
<protein>
    <recommendedName>
        <fullName evidence="8">MI domain-containing protein</fullName>
    </recommendedName>
</protein>
<evidence type="ECO:0000256" key="3">
    <source>
        <dbReference type="ARBA" id="ARBA00022490"/>
    </source>
</evidence>
<gene>
    <name evidence="10" type="primary">LOC100841099</name>
    <name evidence="9" type="ORF">BRADI_1g69580v3</name>
</gene>
<dbReference type="GO" id="GO:0043022">
    <property type="term" value="F:ribosome binding"/>
    <property type="evidence" value="ECO:0007669"/>
    <property type="project" value="EnsemblPlants"/>
</dbReference>
<dbReference type="Gene3D" id="1.25.40.180">
    <property type="match status" value="4"/>
</dbReference>
<evidence type="ECO:0000256" key="1">
    <source>
        <dbReference type="ARBA" id="ARBA00004496"/>
    </source>
</evidence>
<evidence type="ECO:0000313" key="11">
    <source>
        <dbReference type="Proteomes" id="UP000008810"/>
    </source>
</evidence>
<accession>I1H7Y8</accession>
<dbReference type="Pfam" id="PF02847">
    <property type="entry name" value="MA3"/>
    <property type="match status" value="4"/>
</dbReference>
<dbReference type="EMBL" id="CM000880">
    <property type="protein sequence ID" value="KQK22835.1"/>
    <property type="molecule type" value="Genomic_DNA"/>
</dbReference>
<sequence length="647" mass="70238">MESSPEGFVPRAHQAPIKCPSAAEDPDQQPTPTVSSAEFLQFKKKAATIVEEYFSTDDVGATANELRELRVPCYHYYFVKKLVSVAMDRHDREKEMAAVLLSSLYGDVIDRPQVYKGFSKLTESCDDLSVDIPDAVDILAVFVARAVVDDILPPAFLAKQLPCLPDGSKGAEVIHRADKSYLSVPHHGEIILQRWGGIKSITVEEAKAKIADILEEYLAAGDTAEAFRCIRDLKVPFFHHDVVKRALVLAVERGGAAEGRILNLLKAASDEGVINESQMIKGFNRLTDSVDDLTLDVPNARCLLKSIILKASSEGWLCASSLKPLGPEPKKKAAVDDTAVRNFKAKALSIIQEYFLTGDIIESVSSLQAQNKSCASSFNAIFVKKLVSAAMDRKNREKEMASVLLSALSMPPDDVVAGFHLLIDSAEDAALDNLAIVEDLAMFFARSVVDEVIAPSDLEALEEEAGRRKAASSPGMLALRNAHALLGAKLSAERILRCWGGGGGGKAGWELDEVKDKIGKLLQEYDCGGGVREACRCIKELGMPFFHHEVVKKVLVAIIEKRGMDERLWGLLGECYGRGLITPNQMTKGFQRVADCIDDLALDVPDAGEQLGRCVERAKEGGWLDASFSVTKPGLQVPDGAAIGVCS</sequence>
<evidence type="ECO:0000256" key="2">
    <source>
        <dbReference type="ARBA" id="ARBA00005497"/>
    </source>
</evidence>
<dbReference type="SUPFAM" id="SSF48371">
    <property type="entry name" value="ARM repeat"/>
    <property type="match status" value="4"/>
</dbReference>
<dbReference type="Proteomes" id="UP000008810">
    <property type="component" value="Chromosome 1"/>
</dbReference>
<dbReference type="GO" id="GO:0045892">
    <property type="term" value="P:negative regulation of DNA-templated transcription"/>
    <property type="evidence" value="ECO:0007669"/>
    <property type="project" value="InterPro"/>
</dbReference>
<dbReference type="eggNOG" id="KOG0403">
    <property type="taxonomic scope" value="Eukaryota"/>
</dbReference>
<evidence type="ECO:0000313" key="10">
    <source>
        <dbReference type="EnsemblPlants" id="KQK22835"/>
    </source>
</evidence>
<feature type="region of interest" description="Disordered" evidence="7">
    <location>
        <begin position="1"/>
        <end position="33"/>
    </location>
</feature>
<dbReference type="OrthoDB" id="414546at2759"/>
<dbReference type="FunCoup" id="I1H7Y8">
    <property type="interactions" value="903"/>
</dbReference>
<dbReference type="AlphaFoldDB" id="I1H7Y8"/>
<reference evidence="9 10" key="1">
    <citation type="journal article" date="2010" name="Nature">
        <title>Genome sequencing and analysis of the model grass Brachypodium distachyon.</title>
        <authorList>
            <consortium name="International Brachypodium Initiative"/>
        </authorList>
    </citation>
    <scope>NUCLEOTIDE SEQUENCE [LARGE SCALE GENOMIC DNA]</scope>
    <source>
        <strain evidence="9 10">Bd21</strain>
    </source>
</reference>
<dbReference type="OMA" id="CKLTESC"/>
<dbReference type="GO" id="GO:0090549">
    <property type="term" value="P:response to carbon starvation"/>
    <property type="evidence" value="ECO:0007669"/>
    <property type="project" value="EnsemblPlants"/>
</dbReference>
<dbReference type="SMART" id="SM00544">
    <property type="entry name" value="MA3"/>
    <property type="match status" value="4"/>
</dbReference>
<dbReference type="InterPro" id="IPR039778">
    <property type="entry name" value="PDCD4"/>
</dbReference>
<feature type="domain" description="MI" evidence="8">
    <location>
        <begin position="513"/>
        <end position="634"/>
    </location>
</feature>